<evidence type="ECO:0000313" key="1">
    <source>
        <dbReference type="EMBL" id="MFC0623829.1"/>
    </source>
</evidence>
<dbReference type="Proteomes" id="UP001589890">
    <property type="component" value="Unassembled WGS sequence"/>
</dbReference>
<gene>
    <name evidence="1" type="ORF">ACFFGN_07130</name>
</gene>
<protein>
    <submittedName>
        <fullName evidence="1">Uncharacterized protein</fullName>
    </submittedName>
</protein>
<name>A0ABV6QGS3_9ACTN</name>
<organism evidence="1 2">
    <name type="scientific">Kribbella deserti</name>
    <dbReference type="NCBI Taxonomy" id="1926257"/>
    <lineage>
        <taxon>Bacteria</taxon>
        <taxon>Bacillati</taxon>
        <taxon>Actinomycetota</taxon>
        <taxon>Actinomycetes</taxon>
        <taxon>Propionibacteriales</taxon>
        <taxon>Kribbellaceae</taxon>
        <taxon>Kribbella</taxon>
    </lineage>
</organism>
<comment type="caution">
    <text evidence="1">The sequence shown here is derived from an EMBL/GenBank/DDBJ whole genome shotgun (WGS) entry which is preliminary data.</text>
</comment>
<reference evidence="1 2" key="1">
    <citation type="submission" date="2024-09" db="EMBL/GenBank/DDBJ databases">
        <authorList>
            <person name="Sun Q."/>
            <person name="Mori K."/>
        </authorList>
    </citation>
    <scope>NUCLEOTIDE SEQUENCE [LARGE SCALE GENOMIC DNA]</scope>
    <source>
        <strain evidence="1 2">CGMCC 1.15906</strain>
    </source>
</reference>
<proteinExistence type="predicted"/>
<dbReference type="RefSeq" id="WP_380044529.1">
    <property type="nucleotide sequence ID" value="NZ_JBHLTC010000006.1"/>
</dbReference>
<accession>A0ABV6QGS3</accession>
<dbReference type="EMBL" id="JBHLTC010000006">
    <property type="protein sequence ID" value="MFC0623829.1"/>
    <property type="molecule type" value="Genomic_DNA"/>
</dbReference>
<evidence type="ECO:0000313" key="2">
    <source>
        <dbReference type="Proteomes" id="UP001589890"/>
    </source>
</evidence>
<keyword evidence="2" id="KW-1185">Reference proteome</keyword>
<sequence>MAAPDLNTVRVYLGDEGAWSGEEIGAALLAEKAAQAARCIVPADGAEWPADLAEALCRRVHRNLVMRGLPLGLSTTMSEATVSVTRIGMDNEITRLEAPHRKLVVG</sequence>